<dbReference type="Gene3D" id="3.40.50.300">
    <property type="entry name" value="P-loop containing nucleotide triphosphate hydrolases"/>
    <property type="match status" value="1"/>
</dbReference>
<reference evidence="5" key="1">
    <citation type="journal article" date="2019" name="Int. J. Syst. Evol. Microbiol.">
        <title>The Global Catalogue of Microorganisms (GCM) 10K type strain sequencing project: providing services to taxonomists for standard genome sequencing and annotation.</title>
        <authorList>
            <consortium name="The Broad Institute Genomics Platform"/>
            <consortium name="The Broad Institute Genome Sequencing Center for Infectious Disease"/>
            <person name="Wu L."/>
            <person name="Ma J."/>
        </authorList>
    </citation>
    <scope>NUCLEOTIDE SEQUENCE [LARGE SCALE GENOMIC DNA]</scope>
    <source>
        <strain evidence="5">CCUG 60023</strain>
    </source>
</reference>
<evidence type="ECO:0000313" key="5">
    <source>
        <dbReference type="Proteomes" id="UP001597101"/>
    </source>
</evidence>
<dbReference type="NCBIfam" id="NF009943">
    <property type="entry name" value="PRK13406.1"/>
    <property type="match status" value="1"/>
</dbReference>
<feature type="compositionally biased region" description="Pro residues" evidence="2">
    <location>
        <begin position="266"/>
        <end position="280"/>
    </location>
</feature>
<dbReference type="PANTHER" id="PTHR43473">
    <property type="entry name" value="MAGNESIUM-CHELATASE SUBUNIT CHLD, CHLOROPLASTIC"/>
    <property type="match status" value="1"/>
</dbReference>
<dbReference type="Gene3D" id="3.40.50.410">
    <property type="entry name" value="von Willebrand factor, type A domain"/>
    <property type="match status" value="1"/>
</dbReference>
<dbReference type="Proteomes" id="UP001597101">
    <property type="component" value="Unassembled WGS sequence"/>
</dbReference>
<name>A0ABW3FIL3_9HYPH</name>
<evidence type="ECO:0000256" key="1">
    <source>
        <dbReference type="ARBA" id="ARBA00005799"/>
    </source>
</evidence>
<feature type="domain" description="VWFA" evidence="3">
    <location>
        <begin position="408"/>
        <end position="551"/>
    </location>
</feature>
<evidence type="ECO:0000256" key="2">
    <source>
        <dbReference type="SAM" id="MobiDB-lite"/>
    </source>
</evidence>
<dbReference type="EMBL" id="JBHTJV010000025">
    <property type="protein sequence ID" value="MFD0917794.1"/>
    <property type="molecule type" value="Genomic_DNA"/>
</dbReference>
<sequence length="589" mass="62392">MSAAPLTIDTAEQAFWDDACLAATLFAKMASVERSGAMPSVLARAKAGPVLDAWLEMVTMLAGGKRLRRVPQGIDAAHLIGGLDITATVDASRSVFSPGLLQQAHGEIVLLPQAETMDAGAVSIINGALDSGVVRVERDGMSRVDDARFALVAVDQSEDDEDGVPASLAERCMFHVDLTQVSIRSLKPLPRLSLVKPDHSALCGDDELQALCQMALAFGLFSMRPVHHALSVACCHAGWQGRDVVGEEDIAVAMRLSYIQRATRLPMPPEPEQEPAPPEPEANNEPDESDASHADGPLEDSVTDAIDTMLPEGLLEQLMRPVLLRQSAMAGRRGAKKDNFKRGRPLASRAGKPGGFKRLDLIATLRKAAPWQKLRRQQVEQRRGRARTLHVRSSDFQIRRFRQSAETTTIFLVDASGSTALNRLGEAKGAVELLLSESYSRRDSVALVSFRGTGAEVLLAPTRALARAKKALSALPGGGGTPLASGLQTALALALDQMRKGHQTSVVVLTDGSANVGLDGKGGRAKAAQDAQDVAEGFRSAGVSSIVIDVGRKPGRNSTAIADAMGAALIAMPFANAEALSSVVKANSV</sequence>
<dbReference type="PANTHER" id="PTHR43473:SF2">
    <property type="entry name" value="MAGNESIUM-CHELATASE SUBUNIT CHLD, CHLOROPLASTIC"/>
    <property type="match status" value="1"/>
</dbReference>
<dbReference type="SMART" id="SM00327">
    <property type="entry name" value="VWA"/>
    <property type="match status" value="1"/>
</dbReference>
<evidence type="ECO:0000259" key="3">
    <source>
        <dbReference type="PROSITE" id="PS50234"/>
    </source>
</evidence>
<dbReference type="InterPro" id="IPR041628">
    <property type="entry name" value="ChlI/MoxR_AAA_lid"/>
</dbReference>
<comment type="similarity">
    <text evidence="1">Belongs to the Mg-chelatase subunits D/I family.</text>
</comment>
<dbReference type="Pfam" id="PF13519">
    <property type="entry name" value="VWA_2"/>
    <property type="match status" value="1"/>
</dbReference>
<dbReference type="PROSITE" id="PS50234">
    <property type="entry name" value="VWFA"/>
    <property type="match status" value="1"/>
</dbReference>
<dbReference type="InterPro" id="IPR002035">
    <property type="entry name" value="VWF_A"/>
</dbReference>
<dbReference type="InterPro" id="IPR027417">
    <property type="entry name" value="P-loop_NTPase"/>
</dbReference>
<comment type="caution">
    <text evidence="4">The sequence shown here is derived from an EMBL/GenBank/DDBJ whole genome shotgun (WGS) entry which is preliminary data.</text>
</comment>
<dbReference type="InterPro" id="IPR036465">
    <property type="entry name" value="vWFA_dom_sf"/>
</dbReference>
<evidence type="ECO:0000313" key="4">
    <source>
        <dbReference type="EMBL" id="MFD0917794.1"/>
    </source>
</evidence>
<keyword evidence="5" id="KW-1185">Reference proteome</keyword>
<dbReference type="CDD" id="cd01451">
    <property type="entry name" value="vWA_Magnesium_chelatase"/>
    <property type="match status" value="1"/>
</dbReference>
<feature type="region of interest" description="Disordered" evidence="2">
    <location>
        <begin position="266"/>
        <end position="300"/>
    </location>
</feature>
<gene>
    <name evidence="4" type="ORF">ACFQ14_15425</name>
</gene>
<dbReference type="SUPFAM" id="SSF53300">
    <property type="entry name" value="vWA-like"/>
    <property type="match status" value="1"/>
</dbReference>
<protein>
    <submittedName>
        <fullName evidence="4">Magnesium chelatase subunit D</fullName>
        <ecNumber evidence="4">6.6.1.1</ecNumber>
    </submittedName>
</protein>
<dbReference type="SUPFAM" id="SSF52540">
    <property type="entry name" value="P-loop containing nucleoside triphosphate hydrolases"/>
    <property type="match status" value="1"/>
</dbReference>
<proteinExistence type="inferred from homology"/>
<dbReference type="EC" id="6.6.1.1" evidence="4"/>
<organism evidence="4 5">
    <name type="scientific">Pseudahrensia aquimaris</name>
    <dbReference type="NCBI Taxonomy" id="744461"/>
    <lineage>
        <taxon>Bacteria</taxon>
        <taxon>Pseudomonadati</taxon>
        <taxon>Pseudomonadota</taxon>
        <taxon>Alphaproteobacteria</taxon>
        <taxon>Hyphomicrobiales</taxon>
        <taxon>Ahrensiaceae</taxon>
        <taxon>Pseudahrensia</taxon>
    </lineage>
</organism>
<feature type="region of interest" description="Disordered" evidence="2">
    <location>
        <begin position="329"/>
        <end position="351"/>
    </location>
</feature>
<dbReference type="RefSeq" id="WP_377213645.1">
    <property type="nucleotide sequence ID" value="NZ_JBHTJV010000025.1"/>
</dbReference>
<keyword evidence="4" id="KW-0436">Ligase</keyword>
<accession>A0ABW3FIL3</accession>
<dbReference type="Pfam" id="PF17863">
    <property type="entry name" value="AAA_lid_2"/>
    <property type="match status" value="1"/>
</dbReference>
<dbReference type="InterPro" id="IPR041702">
    <property type="entry name" value="BchD/ChlD_VWA"/>
</dbReference>
<dbReference type="Gene3D" id="1.10.8.80">
    <property type="entry name" value="Magnesium chelatase subunit I, C-Terminal domain"/>
    <property type="match status" value="1"/>
</dbReference>
<dbReference type="GO" id="GO:0016851">
    <property type="term" value="F:magnesium chelatase activity"/>
    <property type="evidence" value="ECO:0007669"/>
    <property type="project" value="UniProtKB-EC"/>
</dbReference>